<evidence type="ECO:0000256" key="1">
    <source>
        <dbReference type="ARBA" id="ARBA00022741"/>
    </source>
</evidence>
<comment type="caution">
    <text evidence="4">The sequence shown here is derived from an EMBL/GenBank/DDBJ whole genome shotgun (WGS) entry which is preliminary data.</text>
</comment>
<dbReference type="Gene3D" id="1.25.40.10">
    <property type="entry name" value="Tetratricopeptide repeat domain"/>
    <property type="match status" value="1"/>
</dbReference>
<dbReference type="Proteomes" id="UP000666915">
    <property type="component" value="Unassembled WGS sequence"/>
</dbReference>
<organism evidence="4 5">
    <name type="scientific">Actinomadura nitritigenes</name>
    <dbReference type="NCBI Taxonomy" id="134602"/>
    <lineage>
        <taxon>Bacteria</taxon>
        <taxon>Bacillati</taxon>
        <taxon>Actinomycetota</taxon>
        <taxon>Actinomycetes</taxon>
        <taxon>Streptosporangiales</taxon>
        <taxon>Thermomonosporaceae</taxon>
        <taxon>Actinomadura</taxon>
    </lineage>
</organism>
<dbReference type="InterPro" id="IPR041664">
    <property type="entry name" value="AAA_16"/>
</dbReference>
<dbReference type="InterPro" id="IPR036388">
    <property type="entry name" value="WH-like_DNA-bd_sf"/>
</dbReference>
<accession>A0ABS3R0N8</accession>
<dbReference type="PRINTS" id="PR00038">
    <property type="entry name" value="HTHLUXR"/>
</dbReference>
<dbReference type="Pfam" id="PF13191">
    <property type="entry name" value="AAA_16"/>
    <property type="match status" value="1"/>
</dbReference>
<dbReference type="RefSeq" id="WP_208267806.1">
    <property type="nucleotide sequence ID" value="NZ_JAGEOK010000010.1"/>
</dbReference>
<evidence type="ECO:0000259" key="3">
    <source>
        <dbReference type="PROSITE" id="PS50043"/>
    </source>
</evidence>
<evidence type="ECO:0000256" key="2">
    <source>
        <dbReference type="ARBA" id="ARBA00022840"/>
    </source>
</evidence>
<dbReference type="PANTHER" id="PTHR16305:SF35">
    <property type="entry name" value="TRANSCRIPTIONAL ACTIVATOR DOMAIN"/>
    <property type="match status" value="1"/>
</dbReference>
<dbReference type="InterPro" id="IPR016032">
    <property type="entry name" value="Sig_transdc_resp-reg_C-effctor"/>
</dbReference>
<keyword evidence="1" id="KW-0547">Nucleotide-binding</keyword>
<dbReference type="InterPro" id="IPR011990">
    <property type="entry name" value="TPR-like_helical_dom_sf"/>
</dbReference>
<protein>
    <submittedName>
        <fullName evidence="4">AAA family ATPase</fullName>
    </submittedName>
</protein>
<evidence type="ECO:0000313" key="5">
    <source>
        <dbReference type="Proteomes" id="UP000666915"/>
    </source>
</evidence>
<keyword evidence="5" id="KW-1185">Reference proteome</keyword>
<dbReference type="CDD" id="cd06170">
    <property type="entry name" value="LuxR_C_like"/>
    <property type="match status" value="1"/>
</dbReference>
<name>A0ABS3R0N8_9ACTN</name>
<dbReference type="SMART" id="SM00421">
    <property type="entry name" value="HTH_LUXR"/>
    <property type="match status" value="1"/>
</dbReference>
<dbReference type="PANTHER" id="PTHR16305">
    <property type="entry name" value="TESTICULAR SOLUBLE ADENYLYL CYCLASE"/>
    <property type="match status" value="1"/>
</dbReference>
<dbReference type="InterPro" id="IPR000792">
    <property type="entry name" value="Tscrpt_reg_LuxR_C"/>
</dbReference>
<dbReference type="EMBL" id="JAGEOK010000010">
    <property type="protein sequence ID" value="MBO2439402.1"/>
    <property type="molecule type" value="Genomic_DNA"/>
</dbReference>
<dbReference type="SUPFAM" id="SSF46894">
    <property type="entry name" value="C-terminal effector domain of the bipartite response regulators"/>
    <property type="match status" value="1"/>
</dbReference>
<dbReference type="Gene3D" id="1.10.10.10">
    <property type="entry name" value="Winged helix-like DNA-binding domain superfamily/Winged helix DNA-binding domain"/>
    <property type="match status" value="1"/>
</dbReference>
<gene>
    <name evidence="4" type="ORF">J4557_17910</name>
</gene>
<reference evidence="4 5" key="1">
    <citation type="submission" date="2021-03" db="EMBL/GenBank/DDBJ databases">
        <authorList>
            <person name="Kanchanasin P."/>
            <person name="Saeng-In P."/>
            <person name="Phongsopitanun W."/>
            <person name="Yuki M."/>
            <person name="Kudo T."/>
            <person name="Ohkuma M."/>
            <person name="Tanasupawat S."/>
        </authorList>
    </citation>
    <scope>NUCLEOTIDE SEQUENCE [LARGE SCALE GENOMIC DNA]</scope>
    <source>
        <strain evidence="4 5">L46</strain>
    </source>
</reference>
<feature type="domain" description="HTH luxR-type" evidence="3">
    <location>
        <begin position="852"/>
        <end position="917"/>
    </location>
</feature>
<dbReference type="SUPFAM" id="SSF52540">
    <property type="entry name" value="P-loop containing nucleoside triphosphate hydrolases"/>
    <property type="match status" value="1"/>
</dbReference>
<dbReference type="Pfam" id="PF00196">
    <property type="entry name" value="GerE"/>
    <property type="match status" value="1"/>
</dbReference>
<proteinExistence type="predicted"/>
<dbReference type="InterPro" id="IPR027417">
    <property type="entry name" value="P-loop_NTPase"/>
</dbReference>
<keyword evidence="2" id="KW-0067">ATP-binding</keyword>
<evidence type="ECO:0000313" key="4">
    <source>
        <dbReference type="EMBL" id="MBO2439402.1"/>
    </source>
</evidence>
<dbReference type="PROSITE" id="PS50043">
    <property type="entry name" value="HTH_LUXR_2"/>
    <property type="match status" value="1"/>
</dbReference>
<dbReference type="SUPFAM" id="SSF48452">
    <property type="entry name" value="TPR-like"/>
    <property type="match status" value="1"/>
</dbReference>
<sequence length="920" mass="98195">MRTGPEPAPALLDRLPERAALDGLLEDLRSGRGRALVMRGEAGVGKSALLEYAVGAAADMRVARAAGLESEMELTYAGLHLLCVPLLDRLDALPGPQRDALSVAFGLREGPAPARFLVGLAVLTLLAEAAEERPLLCVIDDVHWLDQASAQALGFAARRLLAEPVGLIFAAREPGEEYRGLTDLEVRGLPDQHARVLLRSVVRFRLDEPVQDRILAETKGNPLALLELPRGLDPAQLAGALGPAGAQPVPERIERGFRRRLEALPADTRSLMLVAAVEAAGDPALIRRAAERLGVPASAVEPAEADGLLQAGTLVRFRHPLVRSAVYSAASPSERRAAHRALAEVTDRDRDPDRWAWHRAAATSGSDEDVAAELERSADRARARGGVAAAASFLRRAVELTEEPAPRAERALEAAQASFQAGALDVTAELLALTTAGPLDELQQARAALLRGRLAFASGRGSDAPGLLLKAAKQLETLDVALARQTYLDAWFAAVYAGRSAGAGDLHEVSRAAQSAPSPAGGPRPLDLLVDGLSLLVTEGRAEAAPALREAARVVAEDDIPLAERLQCSRVALAAAALVWDEEHWRAILARDVQLCRETGMLTQLALYLGPMALMAIWRGDFAAAVSLAAEEKELAAATGAGFVRHAALILAGYRGDEAEDPSTIEAVAAAAQAAGQGSGVQMAQWISAVLLNGLGSYEEALVKARQAAEQAPELYVSMWALPELIEAACRSGRTGPAMDALGRLTEVTAIARTDWAQGIYARSRALLSEGEDAERGYREAVDRLRRTGFRSELARAHLLYGEWLRREGRRTDARTHLREAHDMFTDIGMRAFARRAGRELLATGATARGRGADAAGELTAQEAQIARLARDGLSNPEIAAQLFISPRTVEYHLSKVFTKLNVTSRKQLDGVPLSRLVAS</sequence>